<organism evidence="1 2">
    <name type="scientific">Biomphalaria glabrata</name>
    <name type="common">Bloodfluke planorb</name>
    <name type="synonym">Freshwater snail</name>
    <dbReference type="NCBI Taxonomy" id="6526"/>
    <lineage>
        <taxon>Eukaryota</taxon>
        <taxon>Metazoa</taxon>
        <taxon>Spiralia</taxon>
        <taxon>Lophotrochozoa</taxon>
        <taxon>Mollusca</taxon>
        <taxon>Gastropoda</taxon>
        <taxon>Heterobranchia</taxon>
        <taxon>Euthyneura</taxon>
        <taxon>Panpulmonata</taxon>
        <taxon>Hygrophila</taxon>
        <taxon>Lymnaeoidea</taxon>
        <taxon>Planorbidae</taxon>
        <taxon>Biomphalaria</taxon>
    </lineage>
</organism>
<protein>
    <submittedName>
        <fullName evidence="1">Uncharacterized protein</fullName>
    </submittedName>
</protein>
<accession>A0A2C9KM02</accession>
<dbReference type="STRING" id="6526.A0A2C9KM02"/>
<gene>
    <name evidence="1" type="primary">106055292</name>
</gene>
<evidence type="ECO:0000313" key="1">
    <source>
        <dbReference type="EnsemblMetazoa" id="BGLB021246-PD"/>
    </source>
</evidence>
<evidence type="ECO:0000313" key="2">
    <source>
        <dbReference type="Proteomes" id="UP000076420"/>
    </source>
</evidence>
<proteinExistence type="predicted"/>
<dbReference type="AlphaFoldDB" id="A0A2C9KM02"/>
<reference evidence="1" key="1">
    <citation type="submission" date="2020-05" db="UniProtKB">
        <authorList>
            <consortium name="EnsemblMetazoa"/>
        </authorList>
    </citation>
    <scope>IDENTIFICATION</scope>
    <source>
        <strain evidence="1">BB02</strain>
    </source>
</reference>
<name>A0A2C9KM02_BIOGL</name>
<dbReference type="VEuPathDB" id="VectorBase:BGLAX_032561"/>
<sequence>MSSVNDIDADTYQDNVIRIAEKIAVLLNEVIDMKYRMFTEVELSEIEENFVALLEEYLRLCLVSYILTQTRPDEREFQEQASTPDLLFNYLFQENRKLRRILKRQKVTEELQRLKQRFYAVTNTDTCMSYMKQMDVDAQGFLERLTSDKAKTYCIDLIKELQDLIERITKYRSNTKKQVVIESVTGVLTLGTAVATGVVAAVGIAGRTASAAASASAPAASRVASAAGSAAAPVVADMASGTAAAANVANSVAAVGIAGRTASAASSASATAALRVAYAAKSVAAPVVADVATGTAAAAANVGNCVSKVAVISTTAAKTVRTAVTVGKIVITAGSAITEAINIGTAVTNAKPYTANQNRVSNEVFKTIQKMCSTVSLTTQSHIYTDTQTNTRTMALIVYEKLINDEDTYLILEKIDCSVEA</sequence>
<dbReference type="Proteomes" id="UP000076420">
    <property type="component" value="Unassembled WGS sequence"/>
</dbReference>
<dbReference type="KEGG" id="bgt:106055292"/>
<dbReference type="EnsemblMetazoa" id="BGLB021246-RD">
    <property type="protein sequence ID" value="BGLB021246-PD"/>
    <property type="gene ID" value="BGLB021246"/>
</dbReference>
<dbReference type="VEuPathDB" id="VectorBase:BGLB021246"/>
<dbReference type="OrthoDB" id="6186908at2759"/>